<name>A0A0D6M2T1_9BILA</name>
<dbReference type="Proteomes" id="UP000054495">
    <property type="component" value="Unassembled WGS sequence"/>
</dbReference>
<proteinExistence type="predicted"/>
<gene>
    <name evidence="1" type="ORF">ANCCEY_04261</name>
</gene>
<organism evidence="1 2">
    <name type="scientific">Ancylostoma ceylanicum</name>
    <dbReference type="NCBI Taxonomy" id="53326"/>
    <lineage>
        <taxon>Eukaryota</taxon>
        <taxon>Metazoa</taxon>
        <taxon>Ecdysozoa</taxon>
        <taxon>Nematoda</taxon>
        <taxon>Chromadorea</taxon>
        <taxon>Rhabditida</taxon>
        <taxon>Rhabditina</taxon>
        <taxon>Rhabditomorpha</taxon>
        <taxon>Strongyloidea</taxon>
        <taxon>Ancylostomatidae</taxon>
        <taxon>Ancylostomatinae</taxon>
        <taxon>Ancylostoma</taxon>
    </lineage>
</organism>
<evidence type="ECO:0000313" key="1">
    <source>
        <dbReference type="EMBL" id="EPB76631.1"/>
    </source>
</evidence>
<reference evidence="1 2" key="1">
    <citation type="submission" date="2013-05" db="EMBL/GenBank/DDBJ databases">
        <title>Draft genome of the parasitic nematode Anyclostoma ceylanicum.</title>
        <authorList>
            <person name="Mitreva M."/>
        </authorList>
    </citation>
    <scope>NUCLEOTIDE SEQUENCE [LARGE SCALE GENOMIC DNA]</scope>
</reference>
<keyword evidence="2" id="KW-1185">Reference proteome</keyword>
<sequence>MVCLGAGTSKIGGLPNNKHCERCNLYPVPYPDDVIAIDEESDDDNVGVADITVAEDPLNSTFRVLMNEVRKGNLAEEWEDIVEVICGMVDQVCEMDNQPKVGVAYFKLQKSCSTSDAAIDTALSVMDKELEKCRDLLVKKAANMLKEAVESIRKERALIERSMKHVALLQKLHGLRPPMLPAGVPHPSP</sequence>
<protein>
    <submittedName>
        <fullName evidence="1">Uncharacterized protein</fullName>
    </submittedName>
</protein>
<dbReference type="EMBL" id="KE124858">
    <property type="protein sequence ID" value="EPB76631.1"/>
    <property type="molecule type" value="Genomic_DNA"/>
</dbReference>
<evidence type="ECO:0000313" key="2">
    <source>
        <dbReference type="Proteomes" id="UP000054495"/>
    </source>
</evidence>
<dbReference type="AlphaFoldDB" id="A0A0D6M2T1"/>
<accession>A0A0D6M2T1</accession>